<accession>A0A0N5AUN4</accession>
<proteinExistence type="predicted"/>
<name>A0A0N5AUN4_9BILA</name>
<keyword evidence="1" id="KW-1185">Reference proteome</keyword>
<dbReference type="WBParaSite" id="SMUV_0000857201-mRNA-1">
    <property type="protein sequence ID" value="SMUV_0000857201-mRNA-1"/>
    <property type="gene ID" value="SMUV_0000857201"/>
</dbReference>
<evidence type="ECO:0000313" key="1">
    <source>
        <dbReference type="Proteomes" id="UP000046393"/>
    </source>
</evidence>
<sequence length="161" mass="18530">MNNQFYTKSFLNINTNVSIYLIVIECANDLEKLSVEFKKKFPKKISKTGEDMRIAEVIMNRLAECQKKVKRGHWEEVDEVLILNTFCYFSKILECQNALVEEHIACTNLLSFACQFAKPEFQFRLLPAKLIISEARSAKTAAEVCRAITKEAKQREGKVTN</sequence>
<organism evidence="1 2">
    <name type="scientific">Syphacia muris</name>
    <dbReference type="NCBI Taxonomy" id="451379"/>
    <lineage>
        <taxon>Eukaryota</taxon>
        <taxon>Metazoa</taxon>
        <taxon>Ecdysozoa</taxon>
        <taxon>Nematoda</taxon>
        <taxon>Chromadorea</taxon>
        <taxon>Rhabditida</taxon>
        <taxon>Spirurina</taxon>
        <taxon>Oxyuridomorpha</taxon>
        <taxon>Oxyuroidea</taxon>
        <taxon>Oxyuridae</taxon>
        <taxon>Syphacia</taxon>
    </lineage>
</organism>
<dbReference type="Proteomes" id="UP000046393">
    <property type="component" value="Unplaced"/>
</dbReference>
<evidence type="ECO:0000313" key="2">
    <source>
        <dbReference type="WBParaSite" id="SMUV_0000857201-mRNA-1"/>
    </source>
</evidence>
<reference evidence="2" key="1">
    <citation type="submission" date="2017-02" db="UniProtKB">
        <authorList>
            <consortium name="WormBaseParasite"/>
        </authorList>
    </citation>
    <scope>IDENTIFICATION</scope>
</reference>
<protein>
    <submittedName>
        <fullName evidence="2">Uncharacterized protein</fullName>
    </submittedName>
</protein>
<dbReference type="AlphaFoldDB" id="A0A0N5AUN4"/>